<keyword evidence="5 8" id="KW-1133">Transmembrane helix</keyword>
<feature type="transmembrane region" description="Helical" evidence="8">
    <location>
        <begin position="63"/>
        <end position="85"/>
    </location>
</feature>
<dbReference type="GO" id="GO:0033179">
    <property type="term" value="C:proton-transporting V-type ATPase, V0 domain"/>
    <property type="evidence" value="ECO:0007669"/>
    <property type="project" value="InterPro"/>
</dbReference>
<evidence type="ECO:0000256" key="3">
    <source>
        <dbReference type="ARBA" id="ARBA00022448"/>
    </source>
</evidence>
<keyword evidence="3 8" id="KW-0813">Transport</keyword>
<evidence type="ECO:0000313" key="10">
    <source>
        <dbReference type="EMBL" id="KJQ68435.1"/>
    </source>
</evidence>
<dbReference type="InterPro" id="IPR000245">
    <property type="entry name" value="ATPase_proteolipid_csu"/>
</dbReference>
<dbReference type="EMBL" id="JYGP01000002">
    <property type="protein sequence ID" value="KJQ68435.1"/>
    <property type="molecule type" value="Genomic_DNA"/>
</dbReference>
<dbReference type="NCBIfam" id="NF005124">
    <property type="entry name" value="PRK06558.1"/>
    <property type="match status" value="1"/>
</dbReference>
<keyword evidence="6 8" id="KW-0406">Ion transport</keyword>
<evidence type="ECO:0000256" key="2">
    <source>
        <dbReference type="ARBA" id="ARBA00007296"/>
    </source>
</evidence>
<dbReference type="RefSeq" id="WP_235285507.1">
    <property type="nucleotide sequence ID" value="NZ_JYGP01000002.1"/>
</dbReference>
<organism evidence="10 11">
    <name type="scientific">Streptococcus mitis</name>
    <dbReference type="NCBI Taxonomy" id="28037"/>
    <lineage>
        <taxon>Bacteria</taxon>
        <taxon>Bacillati</taxon>
        <taxon>Bacillota</taxon>
        <taxon>Bacilli</taxon>
        <taxon>Lactobacillales</taxon>
        <taxon>Streptococcaceae</taxon>
        <taxon>Streptococcus</taxon>
        <taxon>Streptococcus mitis group</taxon>
    </lineage>
</organism>
<sequence>MEDIYNGTFSNLFFNLWRSFLRCIGNCIGGWIKRYGVCLWVGKAGQSAAALLKEQPEKFASALILQLLPGTQGLYGFVIGILIWLQLTPELPLEKGVAYFFVALPIAIVGYFSAKHQGNVAVAGMQILAKRPKEFMKGAILAAMVETYAILAFVVSFILTLRV</sequence>
<keyword evidence="7 8" id="KW-0472">Membrane</keyword>
<feature type="domain" description="V-ATPase proteolipid subunit C-like" evidence="9">
    <location>
        <begin position="35"/>
        <end position="83"/>
    </location>
</feature>
<evidence type="ECO:0000256" key="7">
    <source>
        <dbReference type="ARBA" id="ARBA00023136"/>
    </source>
</evidence>
<evidence type="ECO:0000259" key="9">
    <source>
        <dbReference type="Pfam" id="PF00137"/>
    </source>
</evidence>
<dbReference type="InterPro" id="IPR002379">
    <property type="entry name" value="ATPase_proteolipid_c-like_dom"/>
</dbReference>
<protein>
    <submittedName>
        <fullName evidence="10">V-type sodium ATPase subunit K</fullName>
    </submittedName>
</protein>
<dbReference type="InterPro" id="IPR035921">
    <property type="entry name" value="F/V-ATP_Csub_sf"/>
</dbReference>
<reference evidence="10 11" key="1">
    <citation type="submission" date="2015-02" db="EMBL/GenBank/DDBJ databases">
        <title>Evolution of amylase-binding proteins of oral streptococcal species.</title>
        <authorList>
            <person name="Haase E.M."/>
        </authorList>
    </citation>
    <scope>NUCLEOTIDE SEQUENCE [LARGE SCALE GENOMIC DNA]</scope>
    <source>
        <strain evidence="10 11">OT25</strain>
    </source>
</reference>
<keyword evidence="4 8" id="KW-0812">Transmembrane</keyword>
<evidence type="ECO:0000256" key="1">
    <source>
        <dbReference type="ARBA" id="ARBA00004141"/>
    </source>
</evidence>
<evidence type="ECO:0000256" key="8">
    <source>
        <dbReference type="RuleBase" id="RU363060"/>
    </source>
</evidence>
<accession>A0A0F2DEL0</accession>
<dbReference type="Pfam" id="PF00137">
    <property type="entry name" value="ATP-synt_C"/>
    <property type="match status" value="2"/>
</dbReference>
<comment type="similarity">
    <text evidence="2 8">Belongs to the V-ATPase proteolipid subunit family.</text>
</comment>
<dbReference type="AlphaFoldDB" id="A0A0F2DEL0"/>
<dbReference type="PRINTS" id="PR00122">
    <property type="entry name" value="VACATPASE"/>
</dbReference>
<dbReference type="FunFam" id="1.20.120.610:FF:000005">
    <property type="entry name" value="V-type sodium ATPase subunit K"/>
    <property type="match status" value="1"/>
</dbReference>
<dbReference type="Gene3D" id="1.20.120.610">
    <property type="entry name" value="lithium bound rotor ring of v- atpase"/>
    <property type="match status" value="1"/>
</dbReference>
<evidence type="ECO:0000256" key="6">
    <source>
        <dbReference type="ARBA" id="ARBA00023065"/>
    </source>
</evidence>
<feature type="domain" description="V-ATPase proteolipid subunit C-like" evidence="9">
    <location>
        <begin position="101"/>
        <end position="159"/>
    </location>
</feature>
<name>A0A0F2DEL0_STRMT</name>
<evidence type="ECO:0000256" key="4">
    <source>
        <dbReference type="ARBA" id="ARBA00022692"/>
    </source>
</evidence>
<proteinExistence type="inferred from homology"/>
<dbReference type="GO" id="GO:0046961">
    <property type="term" value="F:proton-transporting ATPase activity, rotational mechanism"/>
    <property type="evidence" value="ECO:0007669"/>
    <property type="project" value="InterPro"/>
</dbReference>
<dbReference type="CDD" id="cd18180">
    <property type="entry name" value="ATP-synt_Vo_Ao_c_NTPK_rpt2"/>
    <property type="match status" value="1"/>
</dbReference>
<dbReference type="PATRIC" id="fig|28037.212.peg.768"/>
<dbReference type="Proteomes" id="UP000033538">
    <property type="component" value="Unassembled WGS sequence"/>
</dbReference>
<evidence type="ECO:0000256" key="5">
    <source>
        <dbReference type="ARBA" id="ARBA00022989"/>
    </source>
</evidence>
<dbReference type="SUPFAM" id="SSF81333">
    <property type="entry name" value="F1F0 ATP synthase subunit C"/>
    <property type="match status" value="2"/>
</dbReference>
<feature type="transmembrane region" description="Helical" evidence="8">
    <location>
        <begin position="135"/>
        <end position="159"/>
    </location>
</feature>
<feature type="transmembrane region" description="Helical" evidence="8">
    <location>
        <begin position="97"/>
        <end position="114"/>
    </location>
</feature>
<gene>
    <name evidence="10" type="primary">ntpK</name>
    <name evidence="10" type="ORF">TZ90_00801</name>
</gene>
<comment type="caution">
    <text evidence="10">The sequence shown here is derived from an EMBL/GenBank/DDBJ whole genome shotgun (WGS) entry which is preliminary data.</text>
</comment>
<dbReference type="CDD" id="cd18179">
    <property type="entry name" value="ATP-synt_Vo_Ao_c_NTPK_rpt1"/>
    <property type="match status" value="1"/>
</dbReference>
<evidence type="ECO:0000313" key="11">
    <source>
        <dbReference type="Proteomes" id="UP000033538"/>
    </source>
</evidence>
<comment type="subcellular location">
    <subcellularLocation>
        <location evidence="1">Membrane</location>
        <topology evidence="1">Multi-pass membrane protein</topology>
    </subcellularLocation>
</comment>